<dbReference type="AlphaFoldDB" id="A0A1Y6IW85"/>
<gene>
    <name evidence="2" type="ORF">SBX37_06660</name>
    <name evidence="3" type="ORF">VIM7927_03235</name>
</gene>
<protein>
    <submittedName>
        <fullName evidence="3">Uncharacterized protein</fullName>
    </submittedName>
</protein>
<dbReference type="OrthoDB" id="9920584at2"/>
<feature type="chain" id="PRO_5013051590" evidence="1">
    <location>
        <begin position="20"/>
        <end position="126"/>
    </location>
</feature>
<keyword evidence="1" id="KW-0732">Signal</keyword>
<evidence type="ECO:0000256" key="1">
    <source>
        <dbReference type="SAM" id="SignalP"/>
    </source>
</evidence>
<dbReference type="Proteomes" id="UP000196125">
    <property type="component" value="Unassembled WGS sequence"/>
</dbReference>
<dbReference type="RefSeq" id="WP_087481950.1">
    <property type="nucleotide sequence ID" value="NZ_AP024883.1"/>
</dbReference>
<dbReference type="Proteomes" id="UP001283366">
    <property type="component" value="Unassembled WGS sequence"/>
</dbReference>
<dbReference type="EMBL" id="FXXI01000007">
    <property type="protein sequence ID" value="SMS01924.1"/>
    <property type="molecule type" value="Genomic_DNA"/>
</dbReference>
<accession>A0A1Y6IW85</accession>
<evidence type="ECO:0000313" key="3">
    <source>
        <dbReference type="EMBL" id="SMS01924.1"/>
    </source>
</evidence>
<dbReference type="EMBL" id="JAWRCO010000001">
    <property type="protein sequence ID" value="MDW6002543.1"/>
    <property type="molecule type" value="Genomic_DNA"/>
</dbReference>
<evidence type="ECO:0000313" key="2">
    <source>
        <dbReference type="EMBL" id="MDW6002543.1"/>
    </source>
</evidence>
<feature type="signal peptide" evidence="1">
    <location>
        <begin position="1"/>
        <end position="19"/>
    </location>
</feature>
<name>A0A1Y6IW85_9VIBR</name>
<evidence type="ECO:0000313" key="4">
    <source>
        <dbReference type="Proteomes" id="UP000196125"/>
    </source>
</evidence>
<reference evidence="2 5" key="2">
    <citation type="submission" date="2023-11" db="EMBL/GenBank/DDBJ databases">
        <title>Plant-associative lifestyle of Vibrio porteresiae and its evolutionary dynamics.</title>
        <authorList>
            <person name="Rameshkumar N."/>
            <person name="Kirti K."/>
        </authorList>
    </citation>
    <scope>NUCLEOTIDE SEQUENCE [LARGE SCALE GENOMIC DNA]</scope>
    <source>
        <strain evidence="2 5">MSSRF38</strain>
    </source>
</reference>
<evidence type="ECO:0000313" key="5">
    <source>
        <dbReference type="Proteomes" id="UP001283366"/>
    </source>
</evidence>
<sequence>MKYRTLLTTALFLSTNAFAQSIYVDAIGNNVGPNGGEYYEVKVERDVTYELEITDNDAIFNTNDGARMTNLGVMYVQPPRKMRIETVEAGKKTYIETEGRMYFFFVDDGLLNSGGAHVSIEKVNAQ</sequence>
<organism evidence="3 4">
    <name type="scientific">Vibrio mangrovi</name>
    <dbReference type="NCBI Taxonomy" id="474394"/>
    <lineage>
        <taxon>Bacteria</taxon>
        <taxon>Pseudomonadati</taxon>
        <taxon>Pseudomonadota</taxon>
        <taxon>Gammaproteobacteria</taxon>
        <taxon>Vibrionales</taxon>
        <taxon>Vibrionaceae</taxon>
        <taxon>Vibrio</taxon>
    </lineage>
</organism>
<proteinExistence type="predicted"/>
<reference evidence="3 4" key="1">
    <citation type="submission" date="2017-05" db="EMBL/GenBank/DDBJ databases">
        <authorList>
            <person name="Song R."/>
            <person name="Chenine A.L."/>
            <person name="Ruprecht R.M."/>
        </authorList>
    </citation>
    <scope>NUCLEOTIDE SEQUENCE [LARGE SCALE GENOMIC DNA]</scope>
    <source>
        <strain evidence="3 4">CECT 7927</strain>
    </source>
</reference>
<keyword evidence="5" id="KW-1185">Reference proteome</keyword>